<feature type="region of interest" description="Disordered" evidence="9">
    <location>
        <begin position="374"/>
        <end position="401"/>
    </location>
</feature>
<evidence type="ECO:0000256" key="9">
    <source>
        <dbReference type="SAM" id="MobiDB-lite"/>
    </source>
</evidence>
<proteinExistence type="predicted"/>
<dbReference type="Proteomes" id="UP000019118">
    <property type="component" value="Unassembled WGS sequence"/>
</dbReference>
<evidence type="ECO:0000256" key="7">
    <source>
        <dbReference type="ARBA" id="ARBA00047899"/>
    </source>
</evidence>
<dbReference type="Gene3D" id="1.10.510.10">
    <property type="entry name" value="Transferase(Phosphotransferase) domain 1"/>
    <property type="match status" value="1"/>
</dbReference>
<evidence type="ECO:0000313" key="11">
    <source>
        <dbReference type="Proteomes" id="UP000019118"/>
    </source>
</evidence>
<evidence type="ECO:0000256" key="5">
    <source>
        <dbReference type="ARBA" id="ARBA00022777"/>
    </source>
</evidence>
<evidence type="ECO:0000256" key="6">
    <source>
        <dbReference type="ARBA" id="ARBA00022840"/>
    </source>
</evidence>
<comment type="catalytic activity">
    <reaction evidence="8">
        <text>L-seryl-[protein] + ATP = O-phospho-L-seryl-[protein] + ADP + H(+)</text>
        <dbReference type="Rhea" id="RHEA:17989"/>
        <dbReference type="Rhea" id="RHEA-COMP:9863"/>
        <dbReference type="Rhea" id="RHEA-COMP:11604"/>
        <dbReference type="ChEBI" id="CHEBI:15378"/>
        <dbReference type="ChEBI" id="CHEBI:29999"/>
        <dbReference type="ChEBI" id="CHEBI:30616"/>
        <dbReference type="ChEBI" id="CHEBI:83421"/>
        <dbReference type="ChEBI" id="CHEBI:456216"/>
        <dbReference type="EC" id="2.7.11.1"/>
    </reaction>
</comment>
<feature type="region of interest" description="Disordered" evidence="9">
    <location>
        <begin position="288"/>
        <end position="312"/>
    </location>
</feature>
<keyword evidence="2" id="KW-0723">Serine/threonine-protein kinase</keyword>
<protein>
    <recommendedName>
        <fullName evidence="1">non-specific serine/threonine protein kinase</fullName>
        <ecNumber evidence="1">2.7.11.1</ecNumber>
    </recommendedName>
</protein>
<dbReference type="EC" id="2.7.11.1" evidence="1"/>
<dbReference type="PANTHER" id="PTHR43671">
    <property type="entry name" value="SERINE/THREONINE-PROTEIN KINASE NEK"/>
    <property type="match status" value="1"/>
</dbReference>
<evidence type="ECO:0000256" key="3">
    <source>
        <dbReference type="ARBA" id="ARBA00022679"/>
    </source>
</evidence>
<dbReference type="Gene3D" id="3.30.200.20">
    <property type="entry name" value="Phosphorylase Kinase, domain 1"/>
    <property type="match status" value="1"/>
</dbReference>
<keyword evidence="3" id="KW-0808">Transferase</keyword>
<feature type="compositionally biased region" description="Low complexity" evidence="9">
    <location>
        <begin position="288"/>
        <end position="300"/>
    </location>
</feature>
<dbReference type="KEGG" id="dpa:109543050"/>
<evidence type="ECO:0000256" key="4">
    <source>
        <dbReference type="ARBA" id="ARBA00022741"/>
    </source>
</evidence>
<reference evidence="11" key="1">
    <citation type="journal article" date="2013" name="Genome Biol.">
        <title>Draft genome of the mountain pine beetle, Dendroctonus ponderosae Hopkins, a major forest pest.</title>
        <authorList>
            <person name="Keeling C.I."/>
            <person name="Yuen M.M."/>
            <person name="Liao N.Y."/>
            <person name="Docking T.R."/>
            <person name="Chan S.K."/>
            <person name="Taylor G.A."/>
            <person name="Palmquist D.L."/>
            <person name="Jackman S.D."/>
            <person name="Nguyen A."/>
            <person name="Li M."/>
            <person name="Henderson H."/>
            <person name="Janes J.K."/>
            <person name="Zhao Y."/>
            <person name="Pandoh P."/>
            <person name="Moore R."/>
            <person name="Sperling F.A."/>
            <person name="Huber D.P."/>
            <person name="Birol I."/>
            <person name="Jones S.J."/>
            <person name="Bohlmann J."/>
        </authorList>
    </citation>
    <scope>NUCLEOTIDE SEQUENCE</scope>
</reference>
<name>A0AAR5Q4K3_DENPD</name>
<evidence type="ECO:0000256" key="8">
    <source>
        <dbReference type="ARBA" id="ARBA00048679"/>
    </source>
</evidence>
<accession>A0AAR5Q4K3</accession>
<dbReference type="SUPFAM" id="SSF56112">
    <property type="entry name" value="Protein kinase-like (PK-like)"/>
    <property type="match status" value="1"/>
</dbReference>
<dbReference type="EnsemblMetazoa" id="XM_019912571.1">
    <property type="protein sequence ID" value="XP_019768130.1"/>
    <property type="gene ID" value="LOC109543050"/>
</dbReference>
<keyword evidence="6" id="KW-0067">ATP-binding</keyword>
<organism evidence="10 11">
    <name type="scientific">Dendroctonus ponderosae</name>
    <name type="common">Mountain pine beetle</name>
    <dbReference type="NCBI Taxonomy" id="77166"/>
    <lineage>
        <taxon>Eukaryota</taxon>
        <taxon>Metazoa</taxon>
        <taxon>Ecdysozoa</taxon>
        <taxon>Arthropoda</taxon>
        <taxon>Hexapoda</taxon>
        <taxon>Insecta</taxon>
        <taxon>Pterygota</taxon>
        <taxon>Neoptera</taxon>
        <taxon>Endopterygota</taxon>
        <taxon>Coleoptera</taxon>
        <taxon>Polyphaga</taxon>
        <taxon>Cucujiformia</taxon>
        <taxon>Curculionidae</taxon>
        <taxon>Scolytinae</taxon>
        <taxon>Dendroctonus</taxon>
    </lineage>
</organism>
<dbReference type="PANTHER" id="PTHR43671:SF98">
    <property type="entry name" value="SERINE_THREONINE-PROTEIN KINASE NEK11"/>
    <property type="match status" value="1"/>
</dbReference>
<dbReference type="GeneID" id="109543050"/>
<dbReference type="InterPro" id="IPR050660">
    <property type="entry name" value="NEK_Ser/Thr_kinase"/>
</dbReference>
<dbReference type="GO" id="GO:0004674">
    <property type="term" value="F:protein serine/threonine kinase activity"/>
    <property type="evidence" value="ECO:0007669"/>
    <property type="project" value="UniProtKB-KW"/>
</dbReference>
<keyword evidence="11" id="KW-1185">Reference proteome</keyword>
<evidence type="ECO:0000313" key="10">
    <source>
        <dbReference type="EnsemblMetazoa" id="XP_019768130.1"/>
    </source>
</evidence>
<evidence type="ECO:0000256" key="1">
    <source>
        <dbReference type="ARBA" id="ARBA00012513"/>
    </source>
</evidence>
<evidence type="ECO:0000256" key="2">
    <source>
        <dbReference type="ARBA" id="ARBA00022527"/>
    </source>
</evidence>
<dbReference type="GO" id="GO:0005524">
    <property type="term" value="F:ATP binding"/>
    <property type="evidence" value="ECO:0007669"/>
    <property type="project" value="UniProtKB-KW"/>
</dbReference>
<comment type="catalytic activity">
    <reaction evidence="7">
        <text>L-threonyl-[protein] + ATP = O-phospho-L-threonyl-[protein] + ADP + H(+)</text>
        <dbReference type="Rhea" id="RHEA:46608"/>
        <dbReference type="Rhea" id="RHEA-COMP:11060"/>
        <dbReference type="Rhea" id="RHEA-COMP:11605"/>
        <dbReference type="ChEBI" id="CHEBI:15378"/>
        <dbReference type="ChEBI" id="CHEBI:30013"/>
        <dbReference type="ChEBI" id="CHEBI:30616"/>
        <dbReference type="ChEBI" id="CHEBI:61977"/>
        <dbReference type="ChEBI" id="CHEBI:456216"/>
        <dbReference type="EC" id="2.7.11.1"/>
    </reaction>
</comment>
<keyword evidence="5" id="KW-0418">Kinase</keyword>
<keyword evidence="4" id="KW-0547">Nucleotide-binding</keyword>
<dbReference type="AlphaFoldDB" id="A0AAR5Q4K3"/>
<dbReference type="InterPro" id="IPR011009">
    <property type="entry name" value="Kinase-like_dom_sf"/>
</dbReference>
<reference evidence="10" key="2">
    <citation type="submission" date="2024-08" db="UniProtKB">
        <authorList>
            <consortium name="EnsemblMetazoa"/>
        </authorList>
    </citation>
    <scope>IDENTIFICATION</scope>
</reference>
<sequence>MMAEDYEVVEEGPDGPSTFLVKHRPSDQFFQVQAISLEKLNGKSRKALMKQIENRVSLINPHLVQFYPPVQQRETVYLRREHCPGGNLQKFTKNLQKPLHETFLCRILYQTAFALKTIKAFMGPLDLKTVFLDQDYQVKLYNFCTDLSENKDVKMSQLGAVIFQLAVLKGFAKSSFEADLDSTPYSETFKSLLTSMIKDPSQVKRHINKILCHPQVLLQSSQWRRQRCFMEKGSDTLEQREAALLIKERLLKKQERLLEQRELKLQSLERAVQGKLVQADAYLKRCKSAGSESSRSGSSAKNLAPGRADEEPSYISCGDSDVFPTSSKLQVGKIAKPVGFARALSERRIRFKTSPLKDRNFIRKSLRQPRIVEEEPKKGSLATARSRKGGLFPSSNCEKPQVGWTQEAKKHAFEMLRMLNSGGQENVKHTVL</sequence>